<keyword evidence="3" id="KW-1133">Transmembrane helix</keyword>
<feature type="domain" description="MAM" evidence="4">
    <location>
        <begin position="1359"/>
        <end position="1523"/>
    </location>
</feature>
<dbReference type="NCBIfam" id="NF038128">
    <property type="entry name" value="choice_anch_J"/>
    <property type="match status" value="5"/>
</dbReference>
<dbReference type="InterPro" id="IPR002022">
    <property type="entry name" value="Pec_lyase"/>
</dbReference>
<organism evidence="5 6">
    <name type="scientific">Psychroserpens luteus</name>
    <dbReference type="NCBI Taxonomy" id="1434066"/>
    <lineage>
        <taxon>Bacteria</taxon>
        <taxon>Pseudomonadati</taxon>
        <taxon>Bacteroidota</taxon>
        <taxon>Flavobacteriia</taxon>
        <taxon>Flavobacteriales</taxon>
        <taxon>Flavobacteriaceae</taxon>
        <taxon>Psychroserpens</taxon>
    </lineage>
</organism>
<accession>A0ABW5ZWP3</accession>
<proteinExistence type="predicted"/>
<evidence type="ECO:0000259" key="4">
    <source>
        <dbReference type="PROSITE" id="PS50060"/>
    </source>
</evidence>
<dbReference type="PANTHER" id="PTHR23282:SF101">
    <property type="entry name" value="MAM DOMAIN-CONTAINING PROTEIN"/>
    <property type="match status" value="1"/>
</dbReference>
<evidence type="ECO:0000256" key="1">
    <source>
        <dbReference type="ARBA" id="ARBA00022729"/>
    </source>
</evidence>
<evidence type="ECO:0000313" key="5">
    <source>
        <dbReference type="EMBL" id="MFD2916961.1"/>
    </source>
</evidence>
<protein>
    <submittedName>
        <fullName evidence="5">T9SS-dependent choice-of-anchor J family protein</fullName>
    </submittedName>
</protein>
<reference evidence="6" key="1">
    <citation type="journal article" date="2019" name="Int. J. Syst. Evol. Microbiol.">
        <title>The Global Catalogue of Microorganisms (GCM) 10K type strain sequencing project: providing services to taxonomists for standard genome sequencing and annotation.</title>
        <authorList>
            <consortium name="The Broad Institute Genomics Platform"/>
            <consortium name="The Broad Institute Genome Sequencing Center for Infectious Disease"/>
            <person name="Wu L."/>
            <person name="Ma J."/>
        </authorList>
    </citation>
    <scope>NUCLEOTIDE SEQUENCE [LARGE SCALE GENOMIC DNA]</scope>
    <source>
        <strain evidence="6">KCTC 32514</strain>
    </source>
</reference>
<dbReference type="Gene3D" id="2.160.20.10">
    <property type="entry name" value="Single-stranded right-handed beta-helix, Pectin lyase-like"/>
    <property type="match status" value="1"/>
</dbReference>
<dbReference type="Pfam" id="PF17892">
    <property type="entry name" value="Cadherin_5"/>
    <property type="match status" value="1"/>
</dbReference>
<dbReference type="EMBL" id="JBHUOS010000010">
    <property type="protein sequence ID" value="MFD2916961.1"/>
    <property type="molecule type" value="Genomic_DNA"/>
</dbReference>
<dbReference type="InterPro" id="IPR051560">
    <property type="entry name" value="MAM_domain-containing"/>
</dbReference>
<dbReference type="Gene3D" id="2.60.120.200">
    <property type="match status" value="5"/>
</dbReference>
<dbReference type="SUPFAM" id="SSF51126">
    <property type="entry name" value="Pectin lyase-like"/>
    <property type="match status" value="1"/>
</dbReference>
<dbReference type="SUPFAM" id="SSF49899">
    <property type="entry name" value="Concanavalin A-like lectins/glucanases"/>
    <property type="match status" value="5"/>
</dbReference>
<feature type="transmembrane region" description="Helical" evidence="3">
    <location>
        <begin position="44"/>
        <end position="63"/>
    </location>
</feature>
<name>A0ABW5ZWP3_9FLAO</name>
<dbReference type="InterPro" id="IPR041690">
    <property type="entry name" value="Cadherin_5"/>
</dbReference>
<feature type="domain" description="MAM" evidence="4">
    <location>
        <begin position="1007"/>
        <end position="1174"/>
    </location>
</feature>
<dbReference type="Proteomes" id="UP001597548">
    <property type="component" value="Unassembled WGS sequence"/>
</dbReference>
<feature type="domain" description="MAM" evidence="4">
    <location>
        <begin position="829"/>
        <end position="1000"/>
    </location>
</feature>
<gene>
    <name evidence="5" type="ORF">ACFS29_15010</name>
</gene>
<dbReference type="PANTHER" id="PTHR23282">
    <property type="entry name" value="APICAL ENDOSOMAL GLYCOPROTEIN PRECURSOR"/>
    <property type="match status" value="1"/>
</dbReference>
<sequence length="1607" mass="172367">MNKIDNAINESLYSTITSEKTISVLVKKSLTNNSNSVNLKTSHLLRQIILLLIFFFAIITISAQQVKAFPTAKGAGAYTTGGRGKPVYIVTNLNNSGPGSLRQIHDDTAATNGGIITFSVSGTIVLTSRLTLSQDNITIAGQTAPAGGITIVGSNNSAYVEYKNASNFIIRYIRFRPKYTEAPTSENDSFYMYDTSNYIVDHCSFSWATDEVVDAGNGTDYTWQRNLFAESNKTGVLIGAEPEDSENMSFINNMFYNCSHRFPNWQSNGRVDVINNVIWNFRTRLSVVSFAFKANHIGNYYQYFSSSPSSDDARWMSYIQADNNYPTIYTKGNYISDVLTNPNADNWFIWRWRFAPSGAYSGAAISSQLTTDFRTTTQFPLLGDPFTIKSATDAFDDVRNNAGANVRLDENGNSIEDIDGLDSVYLTNVQNDILVQYGQVDVLNTAHRATFLNSISTIPINTHPSNFDTNNDGIPNQWVVNKGFSVNDDLTTYVWASGYVGIEEYLNGVDNTTNNTNTTLAEDDISQTTVNTPVNGNVSINDSDPQGDNQTVTRVLTDTDGDGVSDNPITIGAATSIYGTDDTNATVPAGAIKLNGNGTYTHTPETNFIGEVEVLYTVTDDNVIPATDDATLYLTTLPNSTDVCSGEITSYPYSEGFENTLGAWTQSSSNDIDWIVDTDGTTSSGTGPSSASQGTYYVYVEASGNETGFPTKQAILNSPCFNLSGLSEANFSFKYHQYGSDDMGSIGLEASDDNGASWTSIWNSTGNKGDTWLLANVDLGGYVGGSIQLRFNRVTGSTWVADLAIDDVNLSGENTQANVCSDEITSFPYSEGFENTLGAWTQSSSNDIDWIVDADGTPSSGTGPSSAAQGTYYVYVEASGALSKQAILSSPCFNLSGMSDANFSFKYHQYVSADMGSIDLEASGDNGTSWTSIWDSTGNLGNTWLTADVDLSAYVGGNVQLRFNRIIGNTWQGDFAIDDVSLSEGGGSTGGNTGSNGCSDGITSFPYSEGFENTLGAWTQSSSNDIDWIVDADGTPSSGTGPSSATQGSYYVYVEATGALSKQAILSSPCFNLSGMSEANFSFKYHQYVSADMGSIDLEASDDNGASWTSIWDSTGNLGNTWLTADVDISGYVGGNLQLRFNRIIGSTWKADFAIDDVSLSEGGGSTGGDGCSDEITSYPYSEGFENTLGAWTQSSSNDIDWTVDADGTPSSGTGPSSAIQGSYYVYVEATGALSKQAILSSPCFNLSGMSEANFSFKYHQYVSADMGSIDLEASDDNGASWTSIWDSTGNLGNTWLTADVDISGYVGGNLQLRFNRIIGSTWKADFAIDDVSLSEGGGSTGGNTGSNGCSDGITSFPYSEGFENTLGAWTQSSSDDNNWTVNANGTPSSETGPSNAIQGTYYVYVEASGTGTGIPTKQALLNSPCFDLSSQDSATLSFNYHQFGASDMGTIDLEASDDNGASWVSIWNSSGNLGDSWQSANVNLSTFIGGSVQLRFNRITGSTWQADIAIDNVNLSTGMARIQTAKTVFDDIKEITIYPNPVKDNILNIKSTYSNISYKIYSTVGQLVSKGNVKNNAINIGDLNRAIYQITFSSEGEIITKQFIKQ</sequence>
<evidence type="ECO:0000256" key="2">
    <source>
        <dbReference type="ARBA" id="ARBA00023239"/>
    </source>
</evidence>
<dbReference type="InterPro" id="IPR011050">
    <property type="entry name" value="Pectin_lyase_fold/virulence"/>
</dbReference>
<dbReference type="RefSeq" id="WP_241738267.1">
    <property type="nucleotide sequence ID" value="NZ_JADILU010000001.1"/>
</dbReference>
<dbReference type="PROSITE" id="PS50060">
    <property type="entry name" value="MAM_2"/>
    <property type="match status" value="5"/>
</dbReference>
<evidence type="ECO:0000313" key="6">
    <source>
        <dbReference type="Proteomes" id="UP001597548"/>
    </source>
</evidence>
<keyword evidence="3" id="KW-0472">Membrane</keyword>
<keyword evidence="3" id="KW-0812">Transmembrane</keyword>
<dbReference type="InterPro" id="IPR013320">
    <property type="entry name" value="ConA-like_dom_sf"/>
</dbReference>
<feature type="domain" description="MAM" evidence="4">
    <location>
        <begin position="1170"/>
        <end position="1352"/>
    </location>
</feature>
<dbReference type="InterPro" id="IPR000998">
    <property type="entry name" value="MAM_dom"/>
</dbReference>
<dbReference type="Pfam" id="PF00629">
    <property type="entry name" value="MAM"/>
    <property type="match status" value="5"/>
</dbReference>
<keyword evidence="6" id="KW-1185">Reference proteome</keyword>
<dbReference type="Pfam" id="PF18962">
    <property type="entry name" value="Por_Secre_tail"/>
    <property type="match status" value="1"/>
</dbReference>
<comment type="caution">
    <text evidence="5">The sequence shown here is derived from an EMBL/GenBank/DDBJ whole genome shotgun (WGS) entry which is preliminary data.</text>
</comment>
<dbReference type="SMART" id="SM00137">
    <property type="entry name" value="MAM"/>
    <property type="match status" value="4"/>
</dbReference>
<evidence type="ECO:0000256" key="3">
    <source>
        <dbReference type="SAM" id="Phobius"/>
    </source>
</evidence>
<dbReference type="NCBIfam" id="TIGR04183">
    <property type="entry name" value="Por_Secre_tail"/>
    <property type="match status" value="1"/>
</dbReference>
<keyword evidence="1" id="KW-0732">Signal</keyword>
<keyword evidence="2" id="KW-0456">Lyase</keyword>
<dbReference type="CDD" id="cd06263">
    <property type="entry name" value="MAM"/>
    <property type="match status" value="4"/>
</dbReference>
<dbReference type="InterPro" id="IPR012334">
    <property type="entry name" value="Pectin_lyas_fold"/>
</dbReference>
<dbReference type="InterPro" id="IPR026444">
    <property type="entry name" value="Secre_tail"/>
</dbReference>
<feature type="domain" description="MAM" evidence="4">
    <location>
        <begin position="653"/>
        <end position="822"/>
    </location>
</feature>
<dbReference type="SMART" id="SM00656">
    <property type="entry name" value="Amb_all"/>
    <property type="match status" value="1"/>
</dbReference>